<sequence length="364" mass="40731">MAEQRVALPLSTLDRFIRFSTDAAGIERMLRMVQAIVMVLLAHEPALTRSGFFGPLVSDSKRNSGSGMKSGGVEMNVLGALRGRVALARRFLRMFRFLECFRAAYLVYVSFYAAPAPMEGGAGGDDHVASNGHGGTKASESNEERIAAAQPAQPAQPAEPKRTCNCKHNHNHNRKSQDPTKIPTETWLDIFSRTFNAMYLLLETLMLVDALELPGFTLWGTHWGPTLHVEGQRFWFFALLCGIGAALIKLAKLVRYAPVVRVPQAGEGWGWGWGDRKAESELADWEQMRDKMRRMVWHRRETKKAWRRELRTKGWRTARRCVADVLDLAVPGVVVGWVNVSSGTVGLLMAGSTYLTGLEIWERF</sequence>
<comment type="subcellular location">
    <subcellularLocation>
        <location evidence="4">Peroxisome membrane</location>
    </subcellularLocation>
</comment>
<evidence type="ECO:0000313" key="7">
    <source>
        <dbReference type="Proteomes" id="UP000241462"/>
    </source>
</evidence>
<dbReference type="Proteomes" id="UP000241462">
    <property type="component" value="Unassembled WGS sequence"/>
</dbReference>
<evidence type="ECO:0008006" key="8">
    <source>
        <dbReference type="Google" id="ProtNLM"/>
    </source>
</evidence>
<evidence type="ECO:0000256" key="4">
    <source>
        <dbReference type="ARBA" id="ARBA00046271"/>
    </source>
</evidence>
<dbReference type="InterPro" id="IPR008733">
    <property type="entry name" value="PEX11"/>
</dbReference>
<feature type="compositionally biased region" description="Basic residues" evidence="5">
    <location>
        <begin position="164"/>
        <end position="174"/>
    </location>
</feature>
<name>A0A2T2ZZ36_9PEZI</name>
<keyword evidence="3" id="KW-0576">Peroxisome</keyword>
<proteinExistence type="predicted"/>
<keyword evidence="2" id="KW-0472">Membrane</keyword>
<keyword evidence="1" id="KW-0962">Peroxisome biogenesis</keyword>
<dbReference type="GO" id="GO:0016559">
    <property type="term" value="P:peroxisome fission"/>
    <property type="evidence" value="ECO:0007669"/>
    <property type="project" value="InterPro"/>
</dbReference>
<dbReference type="PANTHER" id="PTHR12652:SF23">
    <property type="entry name" value="MICROBODY (PEROXISOME) PROLIFERATION PROTEIN PEROXIN 11B (EUROFUNG)"/>
    <property type="match status" value="1"/>
</dbReference>
<protein>
    <recommendedName>
        <fullName evidence="8">Peroxisomal biogenesis factor 11</fullName>
    </recommendedName>
</protein>
<feature type="region of interest" description="Disordered" evidence="5">
    <location>
        <begin position="123"/>
        <end position="180"/>
    </location>
</feature>
<feature type="compositionally biased region" description="Low complexity" evidence="5">
    <location>
        <begin position="147"/>
        <end position="158"/>
    </location>
</feature>
<evidence type="ECO:0000256" key="5">
    <source>
        <dbReference type="SAM" id="MobiDB-lite"/>
    </source>
</evidence>
<dbReference type="OrthoDB" id="3636394at2759"/>
<evidence type="ECO:0000313" key="6">
    <source>
        <dbReference type="EMBL" id="PSR79955.1"/>
    </source>
</evidence>
<dbReference type="PANTHER" id="PTHR12652">
    <property type="entry name" value="PEROXISOMAL BIOGENESIS FACTOR 11"/>
    <property type="match status" value="1"/>
</dbReference>
<evidence type="ECO:0000256" key="1">
    <source>
        <dbReference type="ARBA" id="ARBA00022593"/>
    </source>
</evidence>
<keyword evidence="7" id="KW-1185">Reference proteome</keyword>
<dbReference type="EMBL" id="KZ678549">
    <property type="protein sequence ID" value="PSR79955.1"/>
    <property type="molecule type" value="Genomic_DNA"/>
</dbReference>
<organism evidence="6 7">
    <name type="scientific">Coniella lustricola</name>
    <dbReference type="NCBI Taxonomy" id="2025994"/>
    <lineage>
        <taxon>Eukaryota</taxon>
        <taxon>Fungi</taxon>
        <taxon>Dikarya</taxon>
        <taxon>Ascomycota</taxon>
        <taxon>Pezizomycotina</taxon>
        <taxon>Sordariomycetes</taxon>
        <taxon>Sordariomycetidae</taxon>
        <taxon>Diaporthales</taxon>
        <taxon>Schizoparmaceae</taxon>
        <taxon>Coniella</taxon>
    </lineage>
</organism>
<accession>A0A2T2ZZ36</accession>
<gene>
    <name evidence="6" type="ORF">BD289DRAFT_485290</name>
</gene>
<evidence type="ECO:0000256" key="3">
    <source>
        <dbReference type="ARBA" id="ARBA00023140"/>
    </source>
</evidence>
<dbReference type="AlphaFoldDB" id="A0A2T2ZZ36"/>
<reference evidence="6 7" key="1">
    <citation type="journal article" date="2018" name="Mycol. Prog.">
        <title>Coniella lustricola, a new species from submerged detritus.</title>
        <authorList>
            <person name="Raudabaugh D.B."/>
            <person name="Iturriaga T."/>
            <person name="Carver A."/>
            <person name="Mondo S."/>
            <person name="Pangilinan J."/>
            <person name="Lipzen A."/>
            <person name="He G."/>
            <person name="Amirebrahimi M."/>
            <person name="Grigoriev I.V."/>
            <person name="Miller A.N."/>
        </authorList>
    </citation>
    <scope>NUCLEOTIDE SEQUENCE [LARGE SCALE GENOMIC DNA]</scope>
    <source>
        <strain evidence="6 7">B22-T-1</strain>
    </source>
</reference>
<dbReference type="InParanoid" id="A0A2T2ZZ36"/>
<dbReference type="Pfam" id="PF05648">
    <property type="entry name" value="PEX11"/>
    <property type="match status" value="1"/>
</dbReference>
<evidence type="ECO:0000256" key="2">
    <source>
        <dbReference type="ARBA" id="ARBA00023136"/>
    </source>
</evidence>
<dbReference type="GO" id="GO:0005778">
    <property type="term" value="C:peroxisomal membrane"/>
    <property type="evidence" value="ECO:0007669"/>
    <property type="project" value="UniProtKB-SubCell"/>
</dbReference>